<dbReference type="OrthoDB" id="690068at2759"/>
<dbReference type="Proteomes" id="UP001153076">
    <property type="component" value="Unassembled WGS sequence"/>
</dbReference>
<evidence type="ECO:0000256" key="5">
    <source>
        <dbReference type="SAM" id="Coils"/>
    </source>
</evidence>
<dbReference type="SUPFAM" id="SSF47459">
    <property type="entry name" value="HLH, helix-loop-helix DNA-binding domain"/>
    <property type="match status" value="1"/>
</dbReference>
<comment type="subcellular location">
    <subcellularLocation>
        <location evidence="1">Nucleus</location>
    </subcellularLocation>
</comment>
<keyword evidence="2" id="KW-0805">Transcription regulation</keyword>
<dbReference type="EMBL" id="JAKOGI010000007">
    <property type="protein sequence ID" value="KAJ8451757.1"/>
    <property type="molecule type" value="Genomic_DNA"/>
</dbReference>
<dbReference type="PANTHER" id="PTHR45959">
    <property type="entry name" value="BHLH TRANSCRIPTION FACTOR"/>
    <property type="match status" value="1"/>
</dbReference>
<evidence type="ECO:0000313" key="6">
    <source>
        <dbReference type="EMBL" id="KAJ8451757.1"/>
    </source>
</evidence>
<evidence type="ECO:0000256" key="1">
    <source>
        <dbReference type="ARBA" id="ARBA00004123"/>
    </source>
</evidence>
<name>A0A9Q1L094_9CARY</name>
<keyword evidence="7" id="KW-1185">Reference proteome</keyword>
<feature type="coiled-coil region" evidence="5">
    <location>
        <begin position="25"/>
        <end position="52"/>
    </location>
</feature>
<dbReference type="InterPro" id="IPR052610">
    <property type="entry name" value="bHLH_transcription_regulator"/>
</dbReference>
<sequence length="170" mass="19400">MDVVAQKSSRVVRFFEIETDKASILGDAAKYLKELEEQVKLLEEQATQRTIECAVLMKTRQHLNLDDISSSSYDKNDSTNPLLEIEARASNNNIVLIRIHSQKDQGLVQKVLNEIEKLHLTTLNCSTMPFGGYAMNITIIAQMNDDLRMTVKDLVMHLRLVLEQFLCFSK</sequence>
<evidence type="ECO:0000256" key="4">
    <source>
        <dbReference type="ARBA" id="ARBA00023242"/>
    </source>
</evidence>
<keyword evidence="4" id="KW-0539">Nucleus</keyword>
<accession>A0A9Q1L094</accession>
<protein>
    <submittedName>
        <fullName evidence="6">Uncharacterized protein</fullName>
    </submittedName>
</protein>
<keyword evidence="5" id="KW-0175">Coiled coil</keyword>
<dbReference type="GO" id="GO:0005634">
    <property type="term" value="C:nucleus"/>
    <property type="evidence" value="ECO:0007669"/>
    <property type="project" value="UniProtKB-SubCell"/>
</dbReference>
<keyword evidence="3" id="KW-0804">Transcription</keyword>
<organism evidence="6 7">
    <name type="scientific">Carnegiea gigantea</name>
    <dbReference type="NCBI Taxonomy" id="171969"/>
    <lineage>
        <taxon>Eukaryota</taxon>
        <taxon>Viridiplantae</taxon>
        <taxon>Streptophyta</taxon>
        <taxon>Embryophyta</taxon>
        <taxon>Tracheophyta</taxon>
        <taxon>Spermatophyta</taxon>
        <taxon>Magnoliopsida</taxon>
        <taxon>eudicotyledons</taxon>
        <taxon>Gunneridae</taxon>
        <taxon>Pentapetalae</taxon>
        <taxon>Caryophyllales</taxon>
        <taxon>Cactineae</taxon>
        <taxon>Cactaceae</taxon>
        <taxon>Cactoideae</taxon>
        <taxon>Echinocereeae</taxon>
        <taxon>Carnegiea</taxon>
    </lineage>
</organism>
<dbReference type="GO" id="GO:0046983">
    <property type="term" value="F:protein dimerization activity"/>
    <property type="evidence" value="ECO:0007669"/>
    <property type="project" value="InterPro"/>
</dbReference>
<proteinExistence type="predicted"/>
<evidence type="ECO:0000313" key="7">
    <source>
        <dbReference type="Proteomes" id="UP001153076"/>
    </source>
</evidence>
<dbReference type="AlphaFoldDB" id="A0A9Q1L094"/>
<gene>
    <name evidence="6" type="ORF">Cgig2_007240</name>
</gene>
<dbReference type="PANTHER" id="PTHR45959:SF2">
    <property type="entry name" value="BHLH TRANSCRIPTION FACTOR"/>
    <property type="match status" value="1"/>
</dbReference>
<reference evidence="6" key="1">
    <citation type="submission" date="2022-04" db="EMBL/GenBank/DDBJ databases">
        <title>Carnegiea gigantea Genome sequencing and assembly v2.</title>
        <authorList>
            <person name="Copetti D."/>
            <person name="Sanderson M.J."/>
            <person name="Burquez A."/>
            <person name="Wojciechowski M.F."/>
        </authorList>
    </citation>
    <scope>NUCLEOTIDE SEQUENCE</scope>
    <source>
        <strain evidence="6">SGP5-SGP5p</strain>
        <tissue evidence="6">Aerial part</tissue>
    </source>
</reference>
<dbReference type="InterPro" id="IPR036638">
    <property type="entry name" value="HLH_DNA-bd_sf"/>
</dbReference>
<comment type="caution">
    <text evidence="6">The sequence shown here is derived from an EMBL/GenBank/DDBJ whole genome shotgun (WGS) entry which is preliminary data.</text>
</comment>
<evidence type="ECO:0000256" key="3">
    <source>
        <dbReference type="ARBA" id="ARBA00023163"/>
    </source>
</evidence>
<evidence type="ECO:0000256" key="2">
    <source>
        <dbReference type="ARBA" id="ARBA00023015"/>
    </source>
</evidence>